<dbReference type="PANTHER" id="PTHR13992">
    <property type="entry name" value="NUCLEAR RECEPTOR CO-REPRESSOR RELATED NCOR"/>
    <property type="match status" value="1"/>
</dbReference>
<dbReference type="GO" id="GO:0005634">
    <property type="term" value="C:nucleus"/>
    <property type="evidence" value="ECO:0007669"/>
    <property type="project" value="UniProtKB-SubCell"/>
</dbReference>
<dbReference type="EMBL" id="OD568984">
    <property type="protein sequence ID" value="CAD7447535.1"/>
    <property type="molecule type" value="Genomic_DNA"/>
</dbReference>
<feature type="compositionally biased region" description="Basic and acidic residues" evidence="3">
    <location>
        <begin position="359"/>
        <end position="378"/>
    </location>
</feature>
<dbReference type="InterPro" id="IPR017884">
    <property type="entry name" value="SANT_dom"/>
</dbReference>
<dbReference type="GO" id="GO:0032991">
    <property type="term" value="C:protein-containing complex"/>
    <property type="evidence" value="ECO:0007669"/>
    <property type="project" value="UniProtKB-ARBA"/>
</dbReference>
<evidence type="ECO:0000313" key="5">
    <source>
        <dbReference type="EMBL" id="CAD7447535.1"/>
    </source>
</evidence>
<dbReference type="AlphaFoldDB" id="A0A7R9F665"/>
<feature type="region of interest" description="Disordered" evidence="3">
    <location>
        <begin position="191"/>
        <end position="224"/>
    </location>
</feature>
<comment type="similarity">
    <text evidence="2">Belongs to the N-CoR nuclear receptor corepressors family.</text>
</comment>
<dbReference type="Gene3D" id="1.10.10.60">
    <property type="entry name" value="Homeodomain-like"/>
    <property type="match status" value="1"/>
</dbReference>
<evidence type="ECO:0000256" key="2">
    <source>
        <dbReference type="ARBA" id="ARBA00010097"/>
    </source>
</evidence>
<gene>
    <name evidence="5" type="ORF">TBIB3V08_LOCUS9847</name>
</gene>
<comment type="subcellular location">
    <subcellularLocation>
        <location evidence="1">Nucleus</location>
    </subcellularLocation>
</comment>
<feature type="compositionally biased region" description="Polar residues" evidence="3">
    <location>
        <begin position="199"/>
        <end position="224"/>
    </location>
</feature>
<dbReference type="InterPro" id="IPR009057">
    <property type="entry name" value="Homeodomain-like_sf"/>
</dbReference>
<protein>
    <recommendedName>
        <fullName evidence="4">SANT domain-containing protein</fullName>
    </recommendedName>
</protein>
<dbReference type="FunFam" id="1.10.10.60:FF:000026">
    <property type="entry name" value="Nuclear receptor corepressor 2 isoform 1"/>
    <property type="match status" value="1"/>
</dbReference>
<dbReference type="InterPro" id="IPR051571">
    <property type="entry name" value="N-CoR_corepressor"/>
</dbReference>
<feature type="compositionally biased region" description="Low complexity" evidence="3">
    <location>
        <begin position="316"/>
        <end position="326"/>
    </location>
</feature>
<dbReference type="PANTHER" id="PTHR13992:SF39">
    <property type="entry name" value="SMRTER, ISOFORM G"/>
    <property type="match status" value="1"/>
</dbReference>
<evidence type="ECO:0000256" key="1">
    <source>
        <dbReference type="ARBA" id="ARBA00004123"/>
    </source>
</evidence>
<accession>A0A7R9F665</accession>
<feature type="compositionally biased region" description="Polar residues" evidence="3">
    <location>
        <begin position="328"/>
        <end position="349"/>
    </location>
</feature>
<sequence>MRLYTSDVDITMQSAGRMEPAICYCAALHPPMKWCYTYLAALPPNPETPSVTHALTPPSKTSLPTILCKLQTKHHTEKSHMNYSDKGLTMEDKKMRSYAVIPPILLHPHQREVTYTNNNALIEDFAAEYKERQLLNVWTDSEKDIFKEKYLQHPKNFGVVASYLDRKNVCDSVQHYYLSKKTENYKQLLRKSRQRTRTSRNNPHTKPSTVTTSMTEGLSGPTGVTTRLQREQKAKQEEPRKPVLLYGDEMHEDCNSEKLHSNEVVADVVEFQNFLDSWVVRDITSSATTTTTTVTTTNSTLTVTMTTVALSTIPSSVPSVTITPPSNFAPTSNDSIKPINNNNEVSSSKDPMVVSDQDVVEKNTKNISEEKEKSENKKKERRKEGKRKKEEMETSDDECIDTQGEY</sequence>
<reference evidence="5" key="1">
    <citation type="submission" date="2020-11" db="EMBL/GenBank/DDBJ databases">
        <authorList>
            <person name="Tran Van P."/>
        </authorList>
    </citation>
    <scope>NUCLEOTIDE SEQUENCE</scope>
</reference>
<evidence type="ECO:0000256" key="3">
    <source>
        <dbReference type="SAM" id="MobiDB-lite"/>
    </source>
</evidence>
<dbReference type="SUPFAM" id="SSF46689">
    <property type="entry name" value="Homeodomain-like"/>
    <property type="match status" value="1"/>
</dbReference>
<proteinExistence type="inferred from homology"/>
<evidence type="ECO:0000259" key="4">
    <source>
        <dbReference type="PROSITE" id="PS51293"/>
    </source>
</evidence>
<feature type="domain" description="SANT" evidence="4">
    <location>
        <begin position="133"/>
        <end position="184"/>
    </location>
</feature>
<organism evidence="5">
    <name type="scientific">Timema bartmani</name>
    <dbReference type="NCBI Taxonomy" id="61472"/>
    <lineage>
        <taxon>Eukaryota</taxon>
        <taxon>Metazoa</taxon>
        <taxon>Ecdysozoa</taxon>
        <taxon>Arthropoda</taxon>
        <taxon>Hexapoda</taxon>
        <taxon>Insecta</taxon>
        <taxon>Pterygota</taxon>
        <taxon>Neoptera</taxon>
        <taxon>Polyneoptera</taxon>
        <taxon>Phasmatodea</taxon>
        <taxon>Timematodea</taxon>
        <taxon>Timematoidea</taxon>
        <taxon>Timematidae</taxon>
        <taxon>Timema</taxon>
    </lineage>
</organism>
<name>A0A7R9F665_9NEOP</name>
<dbReference type="GO" id="GO:0000785">
    <property type="term" value="C:chromatin"/>
    <property type="evidence" value="ECO:0007669"/>
    <property type="project" value="TreeGrafter"/>
</dbReference>
<dbReference type="GO" id="GO:0006357">
    <property type="term" value="P:regulation of transcription by RNA polymerase II"/>
    <property type="evidence" value="ECO:0007669"/>
    <property type="project" value="TreeGrafter"/>
</dbReference>
<feature type="region of interest" description="Disordered" evidence="3">
    <location>
        <begin position="316"/>
        <end position="406"/>
    </location>
</feature>
<dbReference type="PROSITE" id="PS51293">
    <property type="entry name" value="SANT"/>
    <property type="match status" value="1"/>
</dbReference>